<evidence type="ECO:0000313" key="2">
    <source>
        <dbReference type="Proteomes" id="UP000054217"/>
    </source>
</evidence>
<sequence>MATLLQTIQCLSEATDFIGVIGGFKAWGLFHVDYFVIGKCAIQVCAFDIDLMEFQV</sequence>
<name>A0A0C3PPX9_PISTI</name>
<keyword evidence="2" id="KW-1185">Reference proteome</keyword>
<proteinExistence type="predicted"/>
<dbReference type="HOGENOM" id="CLU_3015184_0_0_1"/>
<protein>
    <submittedName>
        <fullName evidence="1">Uncharacterized protein</fullName>
    </submittedName>
</protein>
<accession>A0A0C3PPX9</accession>
<gene>
    <name evidence="1" type="ORF">M404DRAFT_966828</name>
</gene>
<evidence type="ECO:0000313" key="1">
    <source>
        <dbReference type="EMBL" id="KIO11006.1"/>
    </source>
</evidence>
<reference evidence="1 2" key="1">
    <citation type="submission" date="2014-04" db="EMBL/GenBank/DDBJ databases">
        <authorList>
            <consortium name="DOE Joint Genome Institute"/>
            <person name="Kuo A."/>
            <person name="Kohler A."/>
            <person name="Costa M.D."/>
            <person name="Nagy L.G."/>
            <person name="Floudas D."/>
            <person name="Copeland A."/>
            <person name="Barry K.W."/>
            <person name="Cichocki N."/>
            <person name="Veneault-Fourrey C."/>
            <person name="LaButti K."/>
            <person name="Lindquist E.A."/>
            <person name="Lipzen A."/>
            <person name="Lundell T."/>
            <person name="Morin E."/>
            <person name="Murat C."/>
            <person name="Sun H."/>
            <person name="Tunlid A."/>
            <person name="Henrissat B."/>
            <person name="Grigoriev I.V."/>
            <person name="Hibbett D.S."/>
            <person name="Martin F."/>
            <person name="Nordberg H.P."/>
            <person name="Cantor M.N."/>
            <person name="Hua S.X."/>
        </authorList>
    </citation>
    <scope>NUCLEOTIDE SEQUENCE [LARGE SCALE GENOMIC DNA]</scope>
    <source>
        <strain evidence="1 2">Marx 270</strain>
    </source>
</reference>
<dbReference type="Proteomes" id="UP000054217">
    <property type="component" value="Unassembled WGS sequence"/>
</dbReference>
<reference evidence="2" key="2">
    <citation type="submission" date="2015-01" db="EMBL/GenBank/DDBJ databases">
        <title>Evolutionary Origins and Diversification of the Mycorrhizal Mutualists.</title>
        <authorList>
            <consortium name="DOE Joint Genome Institute"/>
            <consortium name="Mycorrhizal Genomics Consortium"/>
            <person name="Kohler A."/>
            <person name="Kuo A."/>
            <person name="Nagy L.G."/>
            <person name="Floudas D."/>
            <person name="Copeland A."/>
            <person name="Barry K.W."/>
            <person name="Cichocki N."/>
            <person name="Veneault-Fourrey C."/>
            <person name="LaButti K."/>
            <person name="Lindquist E.A."/>
            <person name="Lipzen A."/>
            <person name="Lundell T."/>
            <person name="Morin E."/>
            <person name="Murat C."/>
            <person name="Riley R."/>
            <person name="Ohm R."/>
            <person name="Sun H."/>
            <person name="Tunlid A."/>
            <person name="Henrissat B."/>
            <person name="Grigoriev I.V."/>
            <person name="Hibbett D.S."/>
            <person name="Martin F."/>
        </authorList>
    </citation>
    <scope>NUCLEOTIDE SEQUENCE [LARGE SCALE GENOMIC DNA]</scope>
    <source>
        <strain evidence="2">Marx 270</strain>
    </source>
</reference>
<organism evidence="1 2">
    <name type="scientific">Pisolithus tinctorius Marx 270</name>
    <dbReference type="NCBI Taxonomy" id="870435"/>
    <lineage>
        <taxon>Eukaryota</taxon>
        <taxon>Fungi</taxon>
        <taxon>Dikarya</taxon>
        <taxon>Basidiomycota</taxon>
        <taxon>Agaricomycotina</taxon>
        <taxon>Agaricomycetes</taxon>
        <taxon>Agaricomycetidae</taxon>
        <taxon>Boletales</taxon>
        <taxon>Sclerodermatineae</taxon>
        <taxon>Pisolithaceae</taxon>
        <taxon>Pisolithus</taxon>
    </lineage>
</organism>
<dbReference type="InParanoid" id="A0A0C3PPX9"/>
<dbReference type="EMBL" id="KN831950">
    <property type="protein sequence ID" value="KIO11006.1"/>
    <property type="molecule type" value="Genomic_DNA"/>
</dbReference>
<dbReference type="AlphaFoldDB" id="A0A0C3PPX9"/>